<dbReference type="AlphaFoldDB" id="A0A8D8V1C1"/>
<dbReference type="EMBL" id="HBUF01032357">
    <property type="protein sequence ID" value="CAG6615248.1"/>
    <property type="molecule type" value="Transcribed_RNA"/>
</dbReference>
<dbReference type="EMBL" id="HBUF01353329">
    <property type="protein sequence ID" value="CAG6715583.1"/>
    <property type="molecule type" value="Transcribed_RNA"/>
</dbReference>
<name>A0A8D8V1C1_9HEMI</name>
<dbReference type="EMBL" id="HBUF01530668">
    <property type="protein sequence ID" value="CAG6751699.1"/>
    <property type="molecule type" value="Transcribed_RNA"/>
</dbReference>
<proteinExistence type="predicted"/>
<protein>
    <submittedName>
        <fullName evidence="1">Uncharacterized protein</fullName>
    </submittedName>
</protein>
<dbReference type="EMBL" id="HBUF01353330">
    <property type="protein sequence ID" value="CAG6715584.1"/>
    <property type="molecule type" value="Transcribed_RNA"/>
</dbReference>
<evidence type="ECO:0000313" key="1">
    <source>
        <dbReference type="EMBL" id="CAG6715584.1"/>
    </source>
</evidence>
<organism evidence="1">
    <name type="scientific">Cacopsylla melanoneura</name>
    <dbReference type="NCBI Taxonomy" id="428564"/>
    <lineage>
        <taxon>Eukaryota</taxon>
        <taxon>Metazoa</taxon>
        <taxon>Ecdysozoa</taxon>
        <taxon>Arthropoda</taxon>
        <taxon>Hexapoda</taxon>
        <taxon>Insecta</taxon>
        <taxon>Pterygota</taxon>
        <taxon>Neoptera</taxon>
        <taxon>Paraneoptera</taxon>
        <taxon>Hemiptera</taxon>
        <taxon>Sternorrhyncha</taxon>
        <taxon>Psylloidea</taxon>
        <taxon>Psyllidae</taxon>
        <taxon>Psyllinae</taxon>
        <taxon>Cacopsylla</taxon>
    </lineage>
</organism>
<reference evidence="1" key="1">
    <citation type="submission" date="2021-05" db="EMBL/GenBank/DDBJ databases">
        <authorList>
            <person name="Alioto T."/>
            <person name="Alioto T."/>
            <person name="Gomez Garrido J."/>
        </authorList>
    </citation>
    <scope>NUCLEOTIDE SEQUENCE</scope>
</reference>
<dbReference type="EMBL" id="HBUF01530667">
    <property type="protein sequence ID" value="CAG6751698.1"/>
    <property type="molecule type" value="Transcribed_RNA"/>
</dbReference>
<dbReference type="EMBL" id="HBUF01192112">
    <property type="protein sequence ID" value="CAG6658707.1"/>
    <property type="molecule type" value="Transcribed_RNA"/>
</dbReference>
<accession>A0A8D8V1C1</accession>
<dbReference type="EMBL" id="HBUF01192111">
    <property type="protein sequence ID" value="CAG6658706.1"/>
    <property type="molecule type" value="Transcribed_RNA"/>
</dbReference>
<dbReference type="EMBL" id="HBUF01032358">
    <property type="protein sequence ID" value="CAG6615249.1"/>
    <property type="molecule type" value="Transcribed_RNA"/>
</dbReference>
<sequence length="248" mass="29130">MASNSQELSLLNMNSLVDENNPQEVGLFAQRQSILDSEDFVMLKDTLRRLAMMYKGFSPLTPKILNAEYKKLEESDCQGIPFKKALFDDLVTFLLYLPHHIEFCGKPSLDCRIKAVVPKNLQHLAEFFEKDRANRIPGYDPSGNRIFFLEYDKQWEVVEYVLKHPLGVPYEDIEDKFMRPFQLYEQYEMSHCEHFLHFMKHTDLFGQRGMVFHQIYFNEKRTKHMYLNSDGTLNEEVLSVLKSNGIAI</sequence>